<reference evidence="1 2" key="1">
    <citation type="submission" date="2020-08" db="EMBL/GenBank/DDBJ databases">
        <title>Plant Genome Project.</title>
        <authorList>
            <person name="Zhang R.-G."/>
        </authorList>
    </citation>
    <scope>NUCLEOTIDE SEQUENCE [LARGE SCALE GENOMIC DNA]</scope>
    <source>
        <tissue evidence="1">Rhizome</tissue>
    </source>
</reference>
<name>A0A8J5GIQ1_ZINOF</name>
<evidence type="ECO:0000313" key="2">
    <source>
        <dbReference type="Proteomes" id="UP000734854"/>
    </source>
</evidence>
<dbReference type="PANTHER" id="PTHR47481">
    <property type="match status" value="1"/>
</dbReference>
<gene>
    <name evidence="1" type="ORF">ZIOFF_036817</name>
</gene>
<dbReference type="PANTHER" id="PTHR47481:SF22">
    <property type="entry name" value="RETROTRANSPOSON GAG DOMAIN-CONTAINING PROTEIN"/>
    <property type="match status" value="1"/>
</dbReference>
<keyword evidence="2" id="KW-1185">Reference proteome</keyword>
<comment type="caution">
    <text evidence="1">The sequence shown here is derived from an EMBL/GenBank/DDBJ whole genome shotgun (WGS) entry which is preliminary data.</text>
</comment>
<accession>A0A8J5GIQ1</accession>
<proteinExistence type="predicted"/>
<dbReference type="Pfam" id="PF14223">
    <property type="entry name" value="Retrotran_gag_2"/>
    <property type="match status" value="1"/>
</dbReference>
<evidence type="ECO:0000313" key="1">
    <source>
        <dbReference type="EMBL" id="KAG6504484.1"/>
    </source>
</evidence>
<dbReference type="AlphaFoldDB" id="A0A8J5GIQ1"/>
<sequence length="116" mass="12820">MHLRSQLQTIQKGALTVVEYLQNINKMVDTLAAAGQRISDDDLIFHVLGDLGPEYESLVITLTTRSDTTSFDDMVGMLLSHEYRLGSLTYTPAMANLSISSNHNNMCRGGNNRSSQ</sequence>
<protein>
    <submittedName>
        <fullName evidence="1">Uncharacterized protein</fullName>
    </submittedName>
</protein>
<dbReference type="EMBL" id="JACMSC010000010">
    <property type="protein sequence ID" value="KAG6504484.1"/>
    <property type="molecule type" value="Genomic_DNA"/>
</dbReference>
<dbReference type="Proteomes" id="UP000734854">
    <property type="component" value="Unassembled WGS sequence"/>
</dbReference>
<organism evidence="1 2">
    <name type="scientific">Zingiber officinale</name>
    <name type="common">Ginger</name>
    <name type="synonym">Amomum zingiber</name>
    <dbReference type="NCBI Taxonomy" id="94328"/>
    <lineage>
        <taxon>Eukaryota</taxon>
        <taxon>Viridiplantae</taxon>
        <taxon>Streptophyta</taxon>
        <taxon>Embryophyta</taxon>
        <taxon>Tracheophyta</taxon>
        <taxon>Spermatophyta</taxon>
        <taxon>Magnoliopsida</taxon>
        <taxon>Liliopsida</taxon>
        <taxon>Zingiberales</taxon>
        <taxon>Zingiberaceae</taxon>
        <taxon>Zingiber</taxon>
    </lineage>
</organism>